<dbReference type="EMBL" id="AP008211">
    <property type="protein sequence ID" value="BAH92916.1"/>
    <property type="molecule type" value="Genomic_DNA"/>
</dbReference>
<proteinExistence type="predicted"/>
<reference evidence="1 2" key="1">
    <citation type="journal article" date="2005" name="Nature">
        <title>The map-based sequence of the rice genome.</title>
        <authorList>
            <consortium name="International rice genome sequencing project (IRGSP)"/>
            <person name="Matsumoto T."/>
            <person name="Wu J."/>
            <person name="Kanamori H."/>
            <person name="Katayose Y."/>
            <person name="Fujisawa M."/>
            <person name="Namiki N."/>
            <person name="Mizuno H."/>
            <person name="Yamamoto K."/>
            <person name="Antonio B.A."/>
            <person name="Baba T."/>
            <person name="Sakata K."/>
            <person name="Nagamura Y."/>
            <person name="Aoki H."/>
            <person name="Arikawa K."/>
            <person name="Arita K."/>
            <person name="Bito T."/>
            <person name="Chiden Y."/>
            <person name="Fujitsuka N."/>
            <person name="Fukunaka R."/>
            <person name="Hamada M."/>
            <person name="Harada C."/>
            <person name="Hayashi A."/>
            <person name="Hijishita S."/>
            <person name="Honda M."/>
            <person name="Hosokawa S."/>
            <person name="Ichikawa Y."/>
            <person name="Idonuma A."/>
            <person name="Iijima M."/>
            <person name="Ikeda M."/>
            <person name="Ikeno M."/>
            <person name="Ito K."/>
            <person name="Ito S."/>
            <person name="Ito T."/>
            <person name="Ito Y."/>
            <person name="Ito Y."/>
            <person name="Iwabuchi A."/>
            <person name="Kamiya K."/>
            <person name="Karasawa W."/>
            <person name="Kurita K."/>
            <person name="Katagiri S."/>
            <person name="Kikuta A."/>
            <person name="Kobayashi H."/>
            <person name="Kobayashi N."/>
            <person name="Machita K."/>
            <person name="Maehara T."/>
            <person name="Masukawa M."/>
            <person name="Mizubayashi T."/>
            <person name="Mukai Y."/>
            <person name="Nagasaki H."/>
            <person name="Nagata Y."/>
            <person name="Naito S."/>
            <person name="Nakashima M."/>
            <person name="Nakama Y."/>
            <person name="Nakamichi Y."/>
            <person name="Nakamura M."/>
            <person name="Meguro A."/>
            <person name="Negishi M."/>
            <person name="Ohta I."/>
            <person name="Ohta T."/>
            <person name="Okamoto M."/>
            <person name="Ono N."/>
            <person name="Saji S."/>
            <person name="Sakaguchi M."/>
            <person name="Sakai K."/>
            <person name="Shibata M."/>
            <person name="Shimokawa T."/>
            <person name="Song J."/>
            <person name="Takazaki Y."/>
            <person name="Terasawa K."/>
            <person name="Tsugane M."/>
            <person name="Tsuji K."/>
            <person name="Ueda S."/>
            <person name="Waki K."/>
            <person name="Yamagata H."/>
            <person name="Yamamoto M."/>
            <person name="Yamamoto S."/>
            <person name="Yamane H."/>
            <person name="Yoshiki S."/>
            <person name="Yoshihara R."/>
            <person name="Yukawa K."/>
            <person name="Zhong H."/>
            <person name="Yano M."/>
            <person name="Yuan Q."/>
            <person name="Ouyang S."/>
            <person name="Liu J."/>
            <person name="Jones K.M."/>
            <person name="Gansberger K."/>
            <person name="Moffat K."/>
            <person name="Hill J."/>
            <person name="Bera J."/>
            <person name="Fadrosh D."/>
            <person name="Jin S."/>
            <person name="Johri S."/>
            <person name="Kim M."/>
            <person name="Overton L."/>
            <person name="Reardon M."/>
            <person name="Tsitrin T."/>
            <person name="Vuong H."/>
            <person name="Weaver B."/>
            <person name="Ciecko A."/>
            <person name="Tallon L."/>
            <person name="Jackson J."/>
            <person name="Pai G."/>
            <person name="Aken S.V."/>
            <person name="Utterback T."/>
            <person name="Reidmuller S."/>
            <person name="Feldblyum T."/>
            <person name="Hsiao J."/>
            <person name="Zismann V."/>
            <person name="Iobst S."/>
            <person name="de Vazeille A.R."/>
            <person name="Buell C.R."/>
            <person name="Ying K."/>
            <person name="Li Y."/>
            <person name="Lu T."/>
            <person name="Huang Y."/>
            <person name="Zhao Q."/>
            <person name="Feng Q."/>
            <person name="Zhang L."/>
            <person name="Zhu J."/>
            <person name="Weng Q."/>
            <person name="Mu J."/>
            <person name="Lu Y."/>
            <person name="Fan D."/>
            <person name="Liu Y."/>
            <person name="Guan J."/>
            <person name="Zhang Y."/>
            <person name="Yu S."/>
            <person name="Liu X."/>
            <person name="Zhang Y."/>
            <person name="Hong G."/>
            <person name="Han B."/>
            <person name="Choisne N."/>
            <person name="Demange N."/>
            <person name="Orjeda G."/>
            <person name="Samain S."/>
            <person name="Cattolico L."/>
            <person name="Pelletier E."/>
            <person name="Couloux A."/>
            <person name="Segurens B."/>
            <person name="Wincker P."/>
            <person name="D'Hont A."/>
            <person name="Scarpelli C."/>
            <person name="Weissenbach J."/>
            <person name="Salanoubat M."/>
            <person name="Quetier F."/>
            <person name="Yu Y."/>
            <person name="Kim H.R."/>
            <person name="Rambo T."/>
            <person name="Currie J."/>
            <person name="Collura K."/>
            <person name="Luo M."/>
            <person name="Yang T."/>
            <person name="Ammiraju J.S.S."/>
            <person name="Engler F."/>
            <person name="Soderlund C."/>
            <person name="Wing R.A."/>
            <person name="Palmer L.E."/>
            <person name="de la Bastide M."/>
            <person name="Spiegel L."/>
            <person name="Nascimento L."/>
            <person name="Zutavern T."/>
            <person name="O'Shaughnessy A."/>
            <person name="Dike S."/>
            <person name="Dedhia N."/>
            <person name="Preston R."/>
            <person name="Balija V."/>
            <person name="McCombie W.R."/>
            <person name="Chow T."/>
            <person name="Chen H."/>
            <person name="Chung M."/>
            <person name="Chen C."/>
            <person name="Shaw J."/>
            <person name="Wu H."/>
            <person name="Hsiao K."/>
            <person name="Chao Y."/>
            <person name="Chu M."/>
            <person name="Cheng C."/>
            <person name="Hour A."/>
            <person name="Lee P."/>
            <person name="Lin S."/>
            <person name="Lin Y."/>
            <person name="Liou J."/>
            <person name="Liu S."/>
            <person name="Hsing Y."/>
            <person name="Raghuvanshi S."/>
            <person name="Mohanty A."/>
            <person name="Bharti A.K."/>
            <person name="Gaur A."/>
            <person name="Gupta V."/>
            <person name="Kumar D."/>
            <person name="Ravi V."/>
            <person name="Vij S."/>
            <person name="Kapur A."/>
            <person name="Khurana P."/>
            <person name="Khurana P."/>
            <person name="Khurana J.P."/>
            <person name="Tyagi A.K."/>
            <person name="Gaikwad K."/>
            <person name="Singh A."/>
            <person name="Dalal V."/>
            <person name="Srivastava S."/>
            <person name="Dixit A."/>
            <person name="Pal A.K."/>
            <person name="Ghazi I.A."/>
            <person name="Yadav M."/>
            <person name="Pandit A."/>
            <person name="Bhargava A."/>
            <person name="Sureshbabu K."/>
            <person name="Batra K."/>
            <person name="Sharma T.R."/>
            <person name="Mohapatra T."/>
            <person name="Singh N.K."/>
            <person name="Messing J."/>
            <person name="Nelson A.B."/>
            <person name="Fuks G."/>
            <person name="Kavchok S."/>
            <person name="Keizer G."/>
            <person name="Linton E."/>
            <person name="Llaca V."/>
            <person name="Song R."/>
            <person name="Tanyolac B."/>
            <person name="Young S."/>
            <person name="Ho-Il K."/>
            <person name="Hahn J.H."/>
            <person name="Sangsakoo G."/>
            <person name="Vanavichit A."/>
            <person name="de Mattos Luiz.A.T."/>
            <person name="Zimmer P.D."/>
            <person name="Malone G."/>
            <person name="Dellagostin O."/>
            <person name="de Oliveira A.C."/>
            <person name="Bevan M."/>
            <person name="Bancroft I."/>
            <person name="Minx P."/>
            <person name="Cordum H."/>
            <person name="Wilson R."/>
            <person name="Cheng Z."/>
            <person name="Jin W."/>
            <person name="Jiang J."/>
            <person name="Leong S.A."/>
            <person name="Iwama H."/>
            <person name="Gojobori T."/>
            <person name="Itoh T."/>
            <person name="Niimura Y."/>
            <person name="Fujii Y."/>
            <person name="Habara T."/>
            <person name="Sakai H."/>
            <person name="Sato Y."/>
            <person name="Wilson G."/>
            <person name="Kumar K."/>
            <person name="McCouch S."/>
            <person name="Juretic N."/>
            <person name="Hoen D."/>
            <person name="Wright S."/>
            <person name="Bruskiewich R."/>
            <person name="Bureau T."/>
            <person name="Miyao A."/>
            <person name="Hirochika H."/>
            <person name="Nishikawa T."/>
            <person name="Kadowaki K."/>
            <person name="Sugiura M."/>
            <person name="Burr B."/>
            <person name="Sasaki T."/>
        </authorList>
    </citation>
    <scope>NUCLEOTIDE SEQUENCE [LARGE SCALE GENOMIC DNA]</scope>
    <source>
        <strain evidence="2">cv. Nipponbare</strain>
    </source>
</reference>
<dbReference type="AlphaFoldDB" id="C7J2T0"/>
<protein>
    <submittedName>
        <fullName evidence="1">Os05g0119350 protein</fullName>
    </submittedName>
</protein>
<dbReference type="Proteomes" id="UP000000763">
    <property type="component" value="Chromosome 5"/>
</dbReference>
<sequence>VTLVRGSNWGEAEREREGARDSWRAVAAGRWRSRFPSCATASFLHPLRWMVKS</sequence>
<organism evidence="1 2">
    <name type="scientific">Oryza sativa subsp. japonica</name>
    <name type="common">Rice</name>
    <dbReference type="NCBI Taxonomy" id="39947"/>
    <lineage>
        <taxon>Eukaryota</taxon>
        <taxon>Viridiplantae</taxon>
        <taxon>Streptophyta</taxon>
        <taxon>Embryophyta</taxon>
        <taxon>Tracheophyta</taxon>
        <taxon>Spermatophyta</taxon>
        <taxon>Magnoliopsida</taxon>
        <taxon>Liliopsida</taxon>
        <taxon>Poales</taxon>
        <taxon>Poaceae</taxon>
        <taxon>BOP clade</taxon>
        <taxon>Oryzoideae</taxon>
        <taxon>Oryzeae</taxon>
        <taxon>Oryzinae</taxon>
        <taxon>Oryza</taxon>
        <taxon>Oryza sativa</taxon>
    </lineage>
</organism>
<dbReference type="KEGG" id="dosa:Os05g0119350"/>
<feature type="non-terminal residue" evidence="1">
    <location>
        <position position="1"/>
    </location>
</feature>
<accession>C7J2T0</accession>
<reference evidence="2" key="2">
    <citation type="journal article" date="2008" name="Nucleic Acids Res.">
        <title>The rice annotation project database (RAP-DB): 2008 update.</title>
        <authorList>
            <consortium name="The rice annotation project (RAP)"/>
        </authorList>
    </citation>
    <scope>GENOME REANNOTATION</scope>
    <source>
        <strain evidence="2">cv. Nipponbare</strain>
    </source>
</reference>
<evidence type="ECO:0000313" key="1">
    <source>
        <dbReference type="EMBL" id="BAH92916.1"/>
    </source>
</evidence>
<gene>
    <name evidence="1" type="ordered locus">Os05g0119350</name>
</gene>
<name>C7J2T0_ORYSJ</name>
<evidence type="ECO:0000313" key="2">
    <source>
        <dbReference type="Proteomes" id="UP000000763"/>
    </source>
</evidence>